<dbReference type="EC" id="3.1.1.31" evidence="4"/>
<gene>
    <name evidence="4" type="ORF">NZD89_16880</name>
</gene>
<sequence length="242" mass="27405">MIKIFSNEDEVANEIAKEMQWHIQNDENPVFCLASGSTPKKSYKRFSKEMENKQSRIKLLKVVSLDEWVGIDRTSEGSCYQMLHQDLFSLIPLDDEQIEFFDGNATDLKEECRKVDSFIQSNPITFSLMGVGMNGHIGLNEPGGAVLDHSSVVDLSKNTKEVAQKYFLQPTVLEKGITIGLNQVIRSKRVIVVMTGERKADIARKVFSNSEYRLPAQELLGHDHIDFFLDKDAAKYLEVLSS</sequence>
<proteinExistence type="predicted"/>
<evidence type="ECO:0000256" key="1">
    <source>
        <dbReference type="ARBA" id="ARBA00022801"/>
    </source>
</evidence>
<reference evidence="4" key="1">
    <citation type="submission" date="2022-08" db="EMBL/GenBank/DDBJ databases">
        <title>Alicyclobacillus fastidiosus DSM 17978, complete genome.</title>
        <authorList>
            <person name="Wang Q."/>
            <person name="Cai R."/>
            <person name="Wang Z."/>
        </authorList>
    </citation>
    <scope>NUCLEOTIDE SEQUENCE</scope>
    <source>
        <strain evidence="4">DSM 17978</strain>
    </source>
</reference>
<dbReference type="RefSeq" id="WP_268003959.1">
    <property type="nucleotide sequence ID" value="NZ_CP104067.1"/>
</dbReference>
<keyword evidence="5" id="KW-1185">Reference proteome</keyword>
<dbReference type="EMBL" id="CP104067">
    <property type="protein sequence ID" value="WAH40061.1"/>
    <property type="molecule type" value="Genomic_DNA"/>
</dbReference>
<dbReference type="PANTHER" id="PTHR11280:SF5">
    <property type="entry name" value="GLUCOSAMINE-6-PHOSPHATE ISOMERASE"/>
    <property type="match status" value="1"/>
</dbReference>
<protein>
    <submittedName>
        <fullName evidence="4">6-phosphogluconolactonase</fullName>
        <ecNumber evidence="4">3.1.1.31</ecNumber>
    </submittedName>
</protein>
<dbReference type="PANTHER" id="PTHR11280">
    <property type="entry name" value="GLUCOSAMINE-6-PHOSPHATE ISOMERASE"/>
    <property type="match status" value="1"/>
</dbReference>
<feature type="domain" description="Glucosamine/galactosamine-6-phosphate isomerase" evidence="3">
    <location>
        <begin position="9"/>
        <end position="219"/>
    </location>
</feature>
<dbReference type="SUPFAM" id="SSF100950">
    <property type="entry name" value="NagB/RpiA/CoA transferase-like"/>
    <property type="match status" value="1"/>
</dbReference>
<keyword evidence="2" id="KW-0119">Carbohydrate metabolism</keyword>
<dbReference type="Proteomes" id="UP001164761">
    <property type="component" value="Chromosome"/>
</dbReference>
<keyword evidence="1 4" id="KW-0378">Hydrolase</keyword>
<evidence type="ECO:0000313" key="5">
    <source>
        <dbReference type="Proteomes" id="UP001164761"/>
    </source>
</evidence>
<organism evidence="4 5">
    <name type="scientific">Alicyclobacillus fastidiosus</name>
    <dbReference type="NCBI Taxonomy" id="392011"/>
    <lineage>
        <taxon>Bacteria</taxon>
        <taxon>Bacillati</taxon>
        <taxon>Bacillota</taxon>
        <taxon>Bacilli</taxon>
        <taxon>Bacillales</taxon>
        <taxon>Alicyclobacillaceae</taxon>
        <taxon>Alicyclobacillus</taxon>
    </lineage>
</organism>
<dbReference type="InterPro" id="IPR006148">
    <property type="entry name" value="Glc/Gal-6P_isomerase"/>
</dbReference>
<evidence type="ECO:0000259" key="3">
    <source>
        <dbReference type="Pfam" id="PF01182"/>
    </source>
</evidence>
<dbReference type="GO" id="GO:0017057">
    <property type="term" value="F:6-phosphogluconolactonase activity"/>
    <property type="evidence" value="ECO:0007669"/>
    <property type="project" value="UniProtKB-EC"/>
</dbReference>
<dbReference type="Gene3D" id="3.40.50.1360">
    <property type="match status" value="1"/>
</dbReference>
<accession>A0ABY6ZD60</accession>
<name>A0ABY6ZD60_9BACL</name>
<evidence type="ECO:0000256" key="2">
    <source>
        <dbReference type="ARBA" id="ARBA00023277"/>
    </source>
</evidence>
<dbReference type="Pfam" id="PF01182">
    <property type="entry name" value="Glucosamine_iso"/>
    <property type="match status" value="1"/>
</dbReference>
<dbReference type="InterPro" id="IPR037171">
    <property type="entry name" value="NagB/RpiA_transferase-like"/>
</dbReference>
<dbReference type="InterPro" id="IPR004547">
    <property type="entry name" value="Glucosamine6P_isomerase"/>
</dbReference>
<evidence type="ECO:0000313" key="4">
    <source>
        <dbReference type="EMBL" id="WAH40061.1"/>
    </source>
</evidence>